<keyword evidence="5" id="KW-0443">Lipid metabolism</keyword>
<dbReference type="PhylomeDB" id="B4G5L4"/>
<dbReference type="GO" id="GO:0006633">
    <property type="term" value="P:fatty acid biosynthetic process"/>
    <property type="evidence" value="ECO:0007669"/>
    <property type="project" value="UniProtKB-KW"/>
</dbReference>
<evidence type="ECO:0000256" key="10">
    <source>
        <dbReference type="RuleBase" id="RU003694"/>
    </source>
</evidence>
<keyword evidence="2 8" id="KW-0444">Lipid biosynthesis</keyword>
<evidence type="ECO:0000256" key="9">
    <source>
        <dbReference type="PIRSR" id="PIRSR000447-1"/>
    </source>
</evidence>
<keyword evidence="4" id="KW-0276">Fatty acid metabolism</keyword>
<reference evidence="12 13" key="1">
    <citation type="journal article" date="2007" name="Nature">
        <title>Evolution of genes and genomes on the Drosophila phylogeny.</title>
        <authorList>
            <consortium name="Drosophila 12 Genomes Consortium"/>
            <person name="Clark A.G."/>
            <person name="Eisen M.B."/>
            <person name="Smith D.R."/>
            <person name="Bergman C.M."/>
            <person name="Oliver B."/>
            <person name="Markow T.A."/>
            <person name="Kaufman T.C."/>
            <person name="Kellis M."/>
            <person name="Gelbart W."/>
            <person name="Iyer V.N."/>
            <person name="Pollard D.A."/>
            <person name="Sackton T.B."/>
            <person name="Larracuente A.M."/>
            <person name="Singh N.D."/>
            <person name="Abad J.P."/>
            <person name="Abt D.N."/>
            <person name="Adryan B."/>
            <person name="Aguade M."/>
            <person name="Akashi H."/>
            <person name="Anderson W.W."/>
            <person name="Aquadro C.F."/>
            <person name="Ardell D.H."/>
            <person name="Arguello R."/>
            <person name="Artieri C.G."/>
            <person name="Barbash D.A."/>
            <person name="Barker D."/>
            <person name="Barsanti P."/>
            <person name="Batterham P."/>
            <person name="Batzoglou S."/>
            <person name="Begun D."/>
            <person name="Bhutkar A."/>
            <person name="Blanco E."/>
            <person name="Bosak S.A."/>
            <person name="Bradley R.K."/>
            <person name="Brand A.D."/>
            <person name="Brent M.R."/>
            <person name="Brooks A.N."/>
            <person name="Brown R.H."/>
            <person name="Butlin R.K."/>
            <person name="Caggese C."/>
            <person name="Calvi B.R."/>
            <person name="Bernardo de Carvalho A."/>
            <person name="Caspi A."/>
            <person name="Castrezana S."/>
            <person name="Celniker S.E."/>
            <person name="Chang J.L."/>
            <person name="Chapple C."/>
            <person name="Chatterji S."/>
            <person name="Chinwalla A."/>
            <person name="Civetta A."/>
            <person name="Clifton S.W."/>
            <person name="Comeron J.M."/>
            <person name="Costello J.C."/>
            <person name="Coyne J.A."/>
            <person name="Daub J."/>
            <person name="David R.G."/>
            <person name="Delcher A.L."/>
            <person name="Delehaunty K."/>
            <person name="Do C.B."/>
            <person name="Ebling H."/>
            <person name="Edwards K."/>
            <person name="Eickbush T."/>
            <person name="Evans J.D."/>
            <person name="Filipski A."/>
            <person name="Findeiss S."/>
            <person name="Freyhult E."/>
            <person name="Fulton L."/>
            <person name="Fulton R."/>
            <person name="Garcia A.C."/>
            <person name="Gardiner A."/>
            <person name="Garfield D.A."/>
            <person name="Garvin B.E."/>
            <person name="Gibson G."/>
            <person name="Gilbert D."/>
            <person name="Gnerre S."/>
            <person name="Godfrey J."/>
            <person name="Good R."/>
            <person name="Gotea V."/>
            <person name="Gravely B."/>
            <person name="Greenberg A.J."/>
            <person name="Griffiths-Jones S."/>
            <person name="Gross S."/>
            <person name="Guigo R."/>
            <person name="Gustafson E.A."/>
            <person name="Haerty W."/>
            <person name="Hahn M.W."/>
            <person name="Halligan D.L."/>
            <person name="Halpern A.L."/>
            <person name="Halter G.M."/>
            <person name="Han M.V."/>
            <person name="Heger A."/>
            <person name="Hillier L."/>
            <person name="Hinrichs A.S."/>
            <person name="Holmes I."/>
            <person name="Hoskins R.A."/>
            <person name="Hubisz M.J."/>
            <person name="Hultmark D."/>
            <person name="Huntley M.A."/>
            <person name="Jaffe D.B."/>
            <person name="Jagadeeshan S."/>
            <person name="Jeck W.R."/>
            <person name="Johnson J."/>
            <person name="Jones C.D."/>
            <person name="Jordan W.C."/>
            <person name="Karpen G.H."/>
            <person name="Kataoka E."/>
            <person name="Keightley P.D."/>
            <person name="Kheradpour P."/>
            <person name="Kirkness E.F."/>
            <person name="Koerich L.B."/>
            <person name="Kristiansen K."/>
            <person name="Kudrna D."/>
            <person name="Kulathinal R.J."/>
            <person name="Kumar S."/>
            <person name="Kwok R."/>
            <person name="Lander E."/>
            <person name="Langley C.H."/>
            <person name="Lapoint R."/>
            <person name="Lazzaro B.P."/>
            <person name="Lee S.J."/>
            <person name="Levesque L."/>
            <person name="Li R."/>
            <person name="Lin C.F."/>
            <person name="Lin M.F."/>
            <person name="Lindblad-Toh K."/>
            <person name="Llopart A."/>
            <person name="Long M."/>
            <person name="Low L."/>
            <person name="Lozovsky E."/>
            <person name="Lu J."/>
            <person name="Luo M."/>
            <person name="Machado C.A."/>
            <person name="Makalowski W."/>
            <person name="Marzo M."/>
            <person name="Matsuda M."/>
            <person name="Matzkin L."/>
            <person name="McAllister B."/>
            <person name="McBride C.S."/>
            <person name="McKernan B."/>
            <person name="McKernan K."/>
            <person name="Mendez-Lago M."/>
            <person name="Minx P."/>
            <person name="Mollenhauer M.U."/>
            <person name="Montooth K."/>
            <person name="Mount S.M."/>
            <person name="Mu X."/>
            <person name="Myers E."/>
            <person name="Negre B."/>
            <person name="Newfeld S."/>
            <person name="Nielsen R."/>
            <person name="Noor M.A."/>
            <person name="O'Grady P."/>
            <person name="Pachter L."/>
            <person name="Papaceit M."/>
            <person name="Parisi M.J."/>
            <person name="Parisi M."/>
            <person name="Parts L."/>
            <person name="Pedersen J.S."/>
            <person name="Pesole G."/>
            <person name="Phillippy A.M."/>
            <person name="Ponting C.P."/>
            <person name="Pop M."/>
            <person name="Porcelli D."/>
            <person name="Powell J.R."/>
            <person name="Prohaska S."/>
            <person name="Pruitt K."/>
            <person name="Puig M."/>
            <person name="Quesneville H."/>
            <person name="Ram K.R."/>
            <person name="Rand D."/>
            <person name="Rasmussen M.D."/>
            <person name="Reed L.K."/>
            <person name="Reenan R."/>
            <person name="Reily A."/>
            <person name="Remington K.A."/>
            <person name="Rieger T.T."/>
            <person name="Ritchie M.G."/>
            <person name="Robin C."/>
            <person name="Rogers Y.H."/>
            <person name="Rohde C."/>
            <person name="Rozas J."/>
            <person name="Rubenfield M.J."/>
            <person name="Ruiz A."/>
            <person name="Russo S."/>
            <person name="Salzberg S.L."/>
            <person name="Sanchez-Gracia A."/>
            <person name="Saranga D.J."/>
            <person name="Sato H."/>
            <person name="Schaeffer S.W."/>
            <person name="Schatz M.C."/>
            <person name="Schlenke T."/>
            <person name="Schwartz R."/>
            <person name="Segarra C."/>
            <person name="Singh R.S."/>
            <person name="Sirot L."/>
            <person name="Sirota M."/>
            <person name="Sisneros N.B."/>
            <person name="Smith C.D."/>
            <person name="Smith T.F."/>
            <person name="Spieth J."/>
            <person name="Stage D.E."/>
            <person name="Stark A."/>
            <person name="Stephan W."/>
            <person name="Strausberg R.L."/>
            <person name="Strempel S."/>
            <person name="Sturgill D."/>
            <person name="Sutton G."/>
            <person name="Sutton G.G."/>
            <person name="Tao W."/>
            <person name="Teichmann S."/>
            <person name="Tobari Y.N."/>
            <person name="Tomimura Y."/>
            <person name="Tsolas J.M."/>
            <person name="Valente V.L."/>
            <person name="Venter E."/>
            <person name="Venter J.C."/>
            <person name="Vicario S."/>
            <person name="Vieira F.G."/>
            <person name="Vilella A.J."/>
            <person name="Villasante A."/>
            <person name="Walenz B."/>
            <person name="Wang J."/>
            <person name="Wasserman M."/>
            <person name="Watts T."/>
            <person name="Wilson D."/>
            <person name="Wilson R.K."/>
            <person name="Wing R.A."/>
            <person name="Wolfner M.F."/>
            <person name="Wong A."/>
            <person name="Wong G.K."/>
            <person name="Wu C.I."/>
            <person name="Wu G."/>
            <person name="Yamamoto D."/>
            <person name="Yang H.P."/>
            <person name="Yang S.P."/>
            <person name="Yorke J.A."/>
            <person name="Yoshida K."/>
            <person name="Zdobnov E."/>
            <person name="Zhang P."/>
            <person name="Zhang Y."/>
            <person name="Zimin A.V."/>
            <person name="Baldwin J."/>
            <person name="Abdouelleil A."/>
            <person name="Abdulkadir J."/>
            <person name="Abebe A."/>
            <person name="Abera B."/>
            <person name="Abreu J."/>
            <person name="Acer S.C."/>
            <person name="Aftuck L."/>
            <person name="Alexander A."/>
            <person name="An P."/>
            <person name="Anderson E."/>
            <person name="Anderson S."/>
            <person name="Arachi H."/>
            <person name="Azer M."/>
            <person name="Bachantsang P."/>
            <person name="Barry A."/>
            <person name="Bayul T."/>
            <person name="Berlin A."/>
            <person name="Bessette D."/>
            <person name="Bloom T."/>
            <person name="Blye J."/>
            <person name="Boguslavskiy L."/>
            <person name="Bonnet C."/>
            <person name="Boukhgalter B."/>
            <person name="Bourzgui I."/>
            <person name="Brown A."/>
            <person name="Cahill P."/>
            <person name="Channer S."/>
            <person name="Cheshatsang Y."/>
            <person name="Chuda L."/>
            <person name="Citroen M."/>
            <person name="Collymore A."/>
            <person name="Cooke P."/>
            <person name="Costello M."/>
            <person name="D'Aco K."/>
            <person name="Daza R."/>
            <person name="De Haan G."/>
            <person name="DeGray S."/>
            <person name="DeMaso C."/>
            <person name="Dhargay N."/>
            <person name="Dooley K."/>
            <person name="Dooley E."/>
            <person name="Doricent M."/>
            <person name="Dorje P."/>
            <person name="Dorjee K."/>
            <person name="Dupes A."/>
            <person name="Elong R."/>
            <person name="Falk J."/>
            <person name="Farina A."/>
            <person name="Faro S."/>
            <person name="Ferguson D."/>
            <person name="Fisher S."/>
            <person name="Foley C.D."/>
            <person name="Franke A."/>
            <person name="Friedrich D."/>
            <person name="Gadbois L."/>
            <person name="Gearin G."/>
            <person name="Gearin C.R."/>
            <person name="Giannoukos G."/>
            <person name="Goode T."/>
            <person name="Graham J."/>
            <person name="Grandbois E."/>
            <person name="Grewal S."/>
            <person name="Gyaltsen K."/>
            <person name="Hafez N."/>
            <person name="Hagos B."/>
            <person name="Hall J."/>
            <person name="Henson C."/>
            <person name="Hollinger A."/>
            <person name="Honan T."/>
            <person name="Huard M.D."/>
            <person name="Hughes L."/>
            <person name="Hurhula B."/>
            <person name="Husby M.E."/>
            <person name="Kamat A."/>
            <person name="Kanga B."/>
            <person name="Kashin S."/>
            <person name="Khazanovich D."/>
            <person name="Kisner P."/>
            <person name="Lance K."/>
            <person name="Lara M."/>
            <person name="Lee W."/>
            <person name="Lennon N."/>
            <person name="Letendre F."/>
            <person name="LeVine R."/>
            <person name="Lipovsky A."/>
            <person name="Liu X."/>
            <person name="Liu J."/>
            <person name="Liu S."/>
            <person name="Lokyitsang T."/>
            <person name="Lokyitsang Y."/>
            <person name="Lubonja R."/>
            <person name="Lui A."/>
            <person name="MacDonald P."/>
            <person name="Magnisalis V."/>
            <person name="Maru K."/>
            <person name="Matthews C."/>
            <person name="McCusker W."/>
            <person name="McDonough S."/>
            <person name="Mehta T."/>
            <person name="Meldrim J."/>
            <person name="Meneus L."/>
            <person name="Mihai O."/>
            <person name="Mihalev A."/>
            <person name="Mihova T."/>
            <person name="Mittelman R."/>
            <person name="Mlenga V."/>
            <person name="Montmayeur A."/>
            <person name="Mulrain L."/>
            <person name="Navidi A."/>
            <person name="Naylor J."/>
            <person name="Negash T."/>
            <person name="Nguyen T."/>
            <person name="Nguyen N."/>
            <person name="Nicol R."/>
            <person name="Norbu C."/>
            <person name="Norbu N."/>
            <person name="Novod N."/>
            <person name="O'Neill B."/>
            <person name="Osman S."/>
            <person name="Markiewicz E."/>
            <person name="Oyono O.L."/>
            <person name="Patti C."/>
            <person name="Phunkhang P."/>
            <person name="Pierre F."/>
            <person name="Priest M."/>
            <person name="Raghuraman S."/>
            <person name="Rege F."/>
            <person name="Reyes R."/>
            <person name="Rise C."/>
            <person name="Rogov P."/>
            <person name="Ross K."/>
            <person name="Ryan E."/>
            <person name="Settipalli S."/>
            <person name="Shea T."/>
            <person name="Sherpa N."/>
            <person name="Shi L."/>
            <person name="Shih D."/>
            <person name="Sparrow T."/>
            <person name="Spaulding J."/>
            <person name="Stalker J."/>
            <person name="Stange-Thomann N."/>
            <person name="Stavropoulos S."/>
            <person name="Stone C."/>
            <person name="Strader C."/>
            <person name="Tesfaye S."/>
            <person name="Thomson T."/>
            <person name="Thoulutsang Y."/>
            <person name="Thoulutsang D."/>
            <person name="Topham K."/>
            <person name="Topping I."/>
            <person name="Tsamla T."/>
            <person name="Vassiliev H."/>
            <person name="Vo A."/>
            <person name="Wangchuk T."/>
            <person name="Wangdi T."/>
            <person name="Weiand M."/>
            <person name="Wilkinson J."/>
            <person name="Wilson A."/>
            <person name="Yadav S."/>
            <person name="Young G."/>
            <person name="Yu Q."/>
            <person name="Zembek L."/>
            <person name="Zhong D."/>
            <person name="Zimmer A."/>
            <person name="Zwirko Z."/>
            <person name="Jaffe D.B."/>
            <person name="Alvarez P."/>
            <person name="Brockman W."/>
            <person name="Butler J."/>
            <person name="Chin C."/>
            <person name="Gnerre S."/>
            <person name="Grabherr M."/>
            <person name="Kleber M."/>
            <person name="Mauceli E."/>
            <person name="MacCallum I."/>
        </authorList>
    </citation>
    <scope>NUCLEOTIDE SEQUENCE [LARGE SCALE GENOMIC DNA]</scope>
    <source>
        <strain evidence="13">MSH-3 / Tucson 14011-0111.49</strain>
    </source>
</reference>
<evidence type="ECO:0000256" key="6">
    <source>
        <dbReference type="ARBA" id="ARBA00023160"/>
    </source>
</evidence>
<dbReference type="PROSITE" id="PS52004">
    <property type="entry name" value="KS3_2"/>
    <property type="match status" value="1"/>
</dbReference>
<comment type="similarity">
    <text evidence="1 8 10">Belongs to the thiolase-like superfamily. Beta-ketoacyl-ACP synthases family.</text>
</comment>
<gene>
    <name evidence="12" type="primary">Dper\GL24388</name>
    <name evidence="12" type="ORF">Dper_GL24388</name>
</gene>
<evidence type="ECO:0000256" key="8">
    <source>
        <dbReference type="PIRNR" id="PIRNR000447"/>
    </source>
</evidence>
<evidence type="ECO:0000259" key="11">
    <source>
        <dbReference type="PROSITE" id="PS52004"/>
    </source>
</evidence>
<dbReference type="Pfam" id="PF00109">
    <property type="entry name" value="ketoacyl-synt"/>
    <property type="match status" value="1"/>
</dbReference>
<keyword evidence="3 8" id="KW-0808">Transferase</keyword>
<evidence type="ECO:0000256" key="3">
    <source>
        <dbReference type="ARBA" id="ARBA00022679"/>
    </source>
</evidence>
<evidence type="ECO:0000313" key="12">
    <source>
        <dbReference type="EMBL" id="EDW24880.1"/>
    </source>
</evidence>
<dbReference type="Gene3D" id="3.40.47.10">
    <property type="match status" value="1"/>
</dbReference>
<dbReference type="CDD" id="cd00834">
    <property type="entry name" value="KAS_I_II"/>
    <property type="match status" value="1"/>
</dbReference>
<dbReference type="InterPro" id="IPR020841">
    <property type="entry name" value="PKS_Beta-ketoAc_synthase_dom"/>
</dbReference>
<evidence type="ECO:0000256" key="7">
    <source>
        <dbReference type="ARBA" id="ARBA00023315"/>
    </source>
</evidence>
<sequence length="432" mass="45500">MRLLRSSKFFVPQARNSSTQAGRRRVVITGSGAVTPLGNNAQDSWRRVLAGESAISKLGPEFKGLPCQVAAQISRENLQLETHLSKTDIKLMSPATQLAVLAAEEALASGNLKPKELSEEQRERFGVCVGMGMFDLAEFTASGTSYSVATIELLPSMACGHISMRHGLRGPNHSVSTACATGAHALGDAMRFIRSGDADVMLAGSGEACIDPLSIAGFCRLRALSTAFNDNPAVASRPFDKARDGFVMGEGAAVLLLEELEHARARGAPILAELLGYGLSGDAHHITSPSEDGAGATLAMQRALKDAGVSPKEISYVNAHATSTPTGDRIESYAISRVFGEHTPQVQVSSTKGAHGHLLGSSGNLEALFVVHACAENTLPPSINIEQLDVNVNVVTKACEWSQGQGRRVALKNSFGFGGTNASLCIASYSEE</sequence>
<dbReference type="SMR" id="B4G5L4"/>
<dbReference type="OrthoDB" id="5334845at2759"/>
<evidence type="ECO:0000256" key="5">
    <source>
        <dbReference type="ARBA" id="ARBA00023098"/>
    </source>
</evidence>
<protein>
    <recommendedName>
        <fullName evidence="8">3-oxoacyl-[acyl-carrier-protein] synthase</fullName>
    </recommendedName>
</protein>
<dbReference type="GO" id="GO:0005739">
    <property type="term" value="C:mitochondrion"/>
    <property type="evidence" value="ECO:0007669"/>
    <property type="project" value="TreeGrafter"/>
</dbReference>
<evidence type="ECO:0000256" key="4">
    <source>
        <dbReference type="ARBA" id="ARBA00022832"/>
    </source>
</evidence>
<dbReference type="AlphaFoldDB" id="B4G5L4"/>
<dbReference type="PIRSF" id="PIRSF000447">
    <property type="entry name" value="KAS_II"/>
    <property type="match status" value="1"/>
</dbReference>
<dbReference type="InterPro" id="IPR017568">
    <property type="entry name" value="3-oxoacyl-ACP_synth-2"/>
</dbReference>
<evidence type="ECO:0000256" key="1">
    <source>
        <dbReference type="ARBA" id="ARBA00008467"/>
    </source>
</evidence>
<dbReference type="InterPro" id="IPR000794">
    <property type="entry name" value="Beta-ketoacyl_synthase"/>
</dbReference>
<evidence type="ECO:0000256" key="2">
    <source>
        <dbReference type="ARBA" id="ARBA00022516"/>
    </source>
</evidence>
<feature type="domain" description="Ketosynthase family 3 (KS3)" evidence="11">
    <location>
        <begin position="23"/>
        <end position="428"/>
    </location>
</feature>
<dbReference type="NCBIfam" id="NF005589">
    <property type="entry name" value="PRK07314.1"/>
    <property type="match status" value="1"/>
</dbReference>
<feature type="active site" description="For beta-ketoacyl synthase activity" evidence="9">
    <location>
        <position position="179"/>
    </location>
</feature>
<dbReference type="EMBL" id="CH479179">
    <property type="protein sequence ID" value="EDW24880.1"/>
    <property type="molecule type" value="Genomic_DNA"/>
</dbReference>
<keyword evidence="13" id="KW-1185">Reference proteome</keyword>
<evidence type="ECO:0000313" key="13">
    <source>
        <dbReference type="Proteomes" id="UP000008744"/>
    </source>
</evidence>
<dbReference type="GO" id="GO:0004315">
    <property type="term" value="F:3-oxoacyl-[acyl-carrier-protein] synthase activity"/>
    <property type="evidence" value="ECO:0007669"/>
    <property type="project" value="InterPro"/>
</dbReference>
<dbReference type="SMART" id="SM00825">
    <property type="entry name" value="PKS_KS"/>
    <property type="match status" value="1"/>
</dbReference>
<organism evidence="13">
    <name type="scientific">Drosophila persimilis</name>
    <name type="common">Fruit fly</name>
    <dbReference type="NCBI Taxonomy" id="7234"/>
    <lineage>
        <taxon>Eukaryota</taxon>
        <taxon>Metazoa</taxon>
        <taxon>Ecdysozoa</taxon>
        <taxon>Arthropoda</taxon>
        <taxon>Hexapoda</taxon>
        <taxon>Insecta</taxon>
        <taxon>Pterygota</taxon>
        <taxon>Neoptera</taxon>
        <taxon>Endopterygota</taxon>
        <taxon>Diptera</taxon>
        <taxon>Brachycera</taxon>
        <taxon>Muscomorpha</taxon>
        <taxon>Ephydroidea</taxon>
        <taxon>Drosophilidae</taxon>
        <taxon>Drosophila</taxon>
        <taxon>Sophophora</taxon>
    </lineage>
</organism>
<proteinExistence type="inferred from homology"/>
<dbReference type="PANTHER" id="PTHR11712">
    <property type="entry name" value="POLYKETIDE SYNTHASE-RELATED"/>
    <property type="match status" value="1"/>
</dbReference>
<name>B4G5L4_DROPE</name>
<dbReference type="SUPFAM" id="SSF53901">
    <property type="entry name" value="Thiolase-like"/>
    <property type="match status" value="1"/>
</dbReference>
<keyword evidence="7" id="KW-0012">Acyltransferase</keyword>
<accession>B4G5L4</accession>
<dbReference type="OMA" id="QIGHCLG"/>
<dbReference type="STRING" id="7234.B4G5L4"/>
<dbReference type="FunFam" id="3.40.47.10:FF:000009">
    <property type="entry name" value="3-oxoacyl-[acyl-carrier-protein] synthase 2"/>
    <property type="match status" value="1"/>
</dbReference>
<dbReference type="InterPro" id="IPR016039">
    <property type="entry name" value="Thiolase-like"/>
</dbReference>
<keyword evidence="6 8" id="KW-0275">Fatty acid biosynthesis</keyword>
<dbReference type="eggNOG" id="KOG1394">
    <property type="taxonomic scope" value="Eukaryota"/>
</dbReference>
<dbReference type="InterPro" id="IPR014030">
    <property type="entry name" value="Ketoacyl_synth_N"/>
</dbReference>
<dbReference type="PROSITE" id="PS00606">
    <property type="entry name" value="KS3_1"/>
    <property type="match status" value="1"/>
</dbReference>
<dbReference type="HOGENOM" id="CLU_000022_69_2_1"/>
<dbReference type="Pfam" id="PF02801">
    <property type="entry name" value="Ketoacyl-synt_C"/>
    <property type="match status" value="1"/>
</dbReference>
<dbReference type="Proteomes" id="UP000008744">
    <property type="component" value="Unassembled WGS sequence"/>
</dbReference>
<dbReference type="InterPro" id="IPR018201">
    <property type="entry name" value="Ketoacyl_synth_AS"/>
</dbReference>
<dbReference type="InterPro" id="IPR014031">
    <property type="entry name" value="Ketoacyl_synth_C"/>
</dbReference>
<dbReference type="PANTHER" id="PTHR11712:SF336">
    <property type="entry name" value="3-OXOACYL-[ACYL-CARRIER-PROTEIN] SYNTHASE, MITOCHONDRIAL"/>
    <property type="match status" value="1"/>
</dbReference>